<organism evidence="1 2">
    <name type="scientific">Acetivibrio clariflavus (strain DSM 19732 / NBRC 101661 / EBR45)</name>
    <name type="common">Clostridium clariflavum</name>
    <dbReference type="NCBI Taxonomy" id="720554"/>
    <lineage>
        <taxon>Bacteria</taxon>
        <taxon>Bacillati</taxon>
        <taxon>Bacillota</taxon>
        <taxon>Clostridia</taxon>
        <taxon>Eubacteriales</taxon>
        <taxon>Oscillospiraceae</taxon>
        <taxon>Acetivibrio</taxon>
    </lineage>
</organism>
<dbReference type="KEGG" id="ccl:Clocl_0462"/>
<dbReference type="eggNOG" id="COG0826">
    <property type="taxonomic scope" value="Bacteria"/>
</dbReference>
<dbReference type="Proteomes" id="UP000005435">
    <property type="component" value="Chromosome"/>
</dbReference>
<evidence type="ECO:0000313" key="2">
    <source>
        <dbReference type="Proteomes" id="UP000005435"/>
    </source>
</evidence>
<name>G8LSC5_ACECE</name>
<proteinExistence type="predicted"/>
<keyword evidence="1" id="KW-0378">Hydrolase</keyword>
<dbReference type="STRING" id="720554.Clocl_0462"/>
<dbReference type="GO" id="GO:0008233">
    <property type="term" value="F:peptidase activity"/>
    <property type="evidence" value="ECO:0007669"/>
    <property type="project" value="UniProtKB-KW"/>
</dbReference>
<keyword evidence="2" id="KW-1185">Reference proteome</keyword>
<keyword evidence="1" id="KW-0645">Protease</keyword>
<dbReference type="RefSeq" id="WP_014253818.1">
    <property type="nucleotide sequence ID" value="NC_016627.1"/>
</dbReference>
<protein>
    <submittedName>
        <fullName evidence="1">Collagenase-like protease</fullName>
    </submittedName>
</protein>
<dbReference type="OrthoDB" id="9803063at2"/>
<dbReference type="HOGENOM" id="CLU_917352_0_0_9"/>
<dbReference type="AlphaFoldDB" id="G8LSC5"/>
<accession>G8LSC5</accession>
<reference evidence="2" key="1">
    <citation type="submission" date="2011-12" db="EMBL/GenBank/DDBJ databases">
        <title>Complete sequence of Clostridium clariflavum DSM 19732.</title>
        <authorList>
            <consortium name="US DOE Joint Genome Institute"/>
            <person name="Lucas S."/>
            <person name="Han J."/>
            <person name="Lapidus A."/>
            <person name="Cheng J.-F."/>
            <person name="Goodwin L."/>
            <person name="Pitluck S."/>
            <person name="Peters L."/>
            <person name="Teshima H."/>
            <person name="Detter J.C."/>
            <person name="Han C."/>
            <person name="Tapia R."/>
            <person name="Land M."/>
            <person name="Hauser L."/>
            <person name="Kyrpides N."/>
            <person name="Ivanova N."/>
            <person name="Pagani I."/>
            <person name="Kitzmiller T."/>
            <person name="Lynd L."/>
            <person name="Izquierdo J."/>
            <person name="Woyke T."/>
        </authorList>
    </citation>
    <scope>NUCLEOTIDE SEQUENCE [LARGE SCALE GENOMIC DNA]</scope>
    <source>
        <strain evidence="2">DSM 19732 / NBRC 101661 / EBR45</strain>
    </source>
</reference>
<dbReference type="GO" id="GO:0006508">
    <property type="term" value="P:proteolysis"/>
    <property type="evidence" value="ECO:0007669"/>
    <property type="project" value="UniProtKB-KW"/>
</dbReference>
<sequence length="303" mass="36583">MSIYFHIPSFAENFELNILLYEVMKMKPEYFYDDIKIGSVYGTFPSSLWNGGRTFQGRMDRNFMKEIIKQFNQRGIPIRFTFSNPHIKEEHLNDSYCNMCLKMANNGMNEVIVVSPVLEAYIREKYPEYKIISSTCKQIRDLETLTKELEQDYSLVVLDYNWNNRFEDLEKIPSKERCELLINPCCIPNCPRRKEHYDYIGRYHLALSEHLKKYPNRPFEFEPYYCEYITPYFYQTTKHRTHIKPKDIYEKYVPMGFKNFKIEGRSLPHFSVLESYIYYMVKPEYKDEARLFMLLSKIEYVKS</sequence>
<evidence type="ECO:0000313" key="1">
    <source>
        <dbReference type="EMBL" id="AEV67186.1"/>
    </source>
</evidence>
<reference evidence="1 2" key="2">
    <citation type="journal article" date="2012" name="Stand. Genomic Sci.">
        <title>Complete Genome Sequence of Clostridium clariflavum DSM 19732.</title>
        <authorList>
            <person name="Izquierdo J.A."/>
            <person name="Goodwin L."/>
            <person name="Davenport K.W."/>
            <person name="Teshima H."/>
            <person name="Bruce D."/>
            <person name="Detter C."/>
            <person name="Tapia R."/>
            <person name="Han S."/>
            <person name="Land M."/>
            <person name="Hauser L."/>
            <person name="Jeffries C.D."/>
            <person name="Han J."/>
            <person name="Pitluck S."/>
            <person name="Nolan M."/>
            <person name="Chen A."/>
            <person name="Huntemann M."/>
            <person name="Mavromatis K."/>
            <person name="Mikhailova N."/>
            <person name="Liolios K."/>
            <person name="Woyke T."/>
            <person name="Lynd L.R."/>
        </authorList>
    </citation>
    <scope>NUCLEOTIDE SEQUENCE [LARGE SCALE GENOMIC DNA]</scope>
    <source>
        <strain evidence="2">DSM 19732 / NBRC 101661 / EBR45</strain>
    </source>
</reference>
<gene>
    <name evidence="1" type="ordered locus">Clocl_0462</name>
</gene>
<dbReference type="EMBL" id="CP003065">
    <property type="protein sequence ID" value="AEV67186.1"/>
    <property type="molecule type" value="Genomic_DNA"/>
</dbReference>